<evidence type="ECO:0000256" key="1">
    <source>
        <dbReference type="ARBA" id="ARBA00004651"/>
    </source>
</evidence>
<feature type="transmembrane region" description="Helical" evidence="8">
    <location>
        <begin position="74"/>
        <end position="92"/>
    </location>
</feature>
<feature type="transmembrane region" description="Helical" evidence="8">
    <location>
        <begin position="151"/>
        <end position="172"/>
    </location>
</feature>
<protein>
    <recommendedName>
        <fullName evidence="8">Gustatory receptor</fullName>
    </recommendedName>
</protein>
<keyword evidence="5 8" id="KW-0472">Membrane</keyword>
<organism evidence="9 10">
    <name type="scientific">Cotesia congregata</name>
    <name type="common">Parasitoid wasp</name>
    <name type="synonym">Apanteles congregatus</name>
    <dbReference type="NCBI Taxonomy" id="51543"/>
    <lineage>
        <taxon>Eukaryota</taxon>
        <taxon>Metazoa</taxon>
        <taxon>Ecdysozoa</taxon>
        <taxon>Arthropoda</taxon>
        <taxon>Hexapoda</taxon>
        <taxon>Insecta</taxon>
        <taxon>Pterygota</taxon>
        <taxon>Neoptera</taxon>
        <taxon>Endopterygota</taxon>
        <taxon>Hymenoptera</taxon>
        <taxon>Apocrita</taxon>
        <taxon>Ichneumonoidea</taxon>
        <taxon>Braconidae</taxon>
        <taxon>Microgastrinae</taxon>
        <taxon>Cotesia</taxon>
    </lineage>
</organism>
<dbReference type="GO" id="GO:0005886">
    <property type="term" value="C:plasma membrane"/>
    <property type="evidence" value="ECO:0007669"/>
    <property type="project" value="UniProtKB-SubCell"/>
</dbReference>
<dbReference type="Pfam" id="PF08395">
    <property type="entry name" value="7tm_7"/>
    <property type="match status" value="1"/>
</dbReference>
<evidence type="ECO:0000256" key="2">
    <source>
        <dbReference type="ARBA" id="ARBA00022475"/>
    </source>
</evidence>
<feature type="transmembrane region" description="Helical" evidence="8">
    <location>
        <begin position="343"/>
        <end position="363"/>
    </location>
</feature>
<dbReference type="Proteomes" id="UP000786811">
    <property type="component" value="Unassembled WGS sequence"/>
</dbReference>
<dbReference type="InterPro" id="IPR013604">
    <property type="entry name" value="7TM_chemorcpt"/>
</dbReference>
<dbReference type="GO" id="GO:0050909">
    <property type="term" value="P:sensory perception of taste"/>
    <property type="evidence" value="ECO:0007669"/>
    <property type="project" value="InterPro"/>
</dbReference>
<dbReference type="EMBL" id="CAJNRD030001116">
    <property type="protein sequence ID" value="CAG5075187.1"/>
    <property type="molecule type" value="Genomic_DNA"/>
</dbReference>
<gene>
    <name evidence="9" type="ORF">HICCMSTLAB_LOCUS1341</name>
</gene>
<dbReference type="GO" id="GO:0007165">
    <property type="term" value="P:signal transduction"/>
    <property type="evidence" value="ECO:0007669"/>
    <property type="project" value="UniProtKB-KW"/>
</dbReference>
<evidence type="ECO:0000256" key="3">
    <source>
        <dbReference type="ARBA" id="ARBA00022692"/>
    </source>
</evidence>
<evidence type="ECO:0000256" key="6">
    <source>
        <dbReference type="ARBA" id="ARBA00023170"/>
    </source>
</evidence>
<dbReference type="GO" id="GO:0030424">
    <property type="term" value="C:axon"/>
    <property type="evidence" value="ECO:0007669"/>
    <property type="project" value="TreeGrafter"/>
</dbReference>
<feature type="transmembrane region" description="Helical" evidence="8">
    <location>
        <begin position="125"/>
        <end position="145"/>
    </location>
</feature>
<feature type="transmembrane region" description="Helical" evidence="8">
    <location>
        <begin position="228"/>
        <end position="252"/>
    </location>
</feature>
<comment type="similarity">
    <text evidence="8">Belongs to the insect chemoreceptor superfamily. Gustatory receptor (GR) family.</text>
</comment>
<keyword evidence="2 8" id="KW-1003">Cell membrane</keyword>
<evidence type="ECO:0000256" key="7">
    <source>
        <dbReference type="ARBA" id="ARBA00023224"/>
    </source>
</evidence>
<keyword evidence="6 8" id="KW-0675">Receptor</keyword>
<sequence>MFGLSPWKMETSGLFRQKPVNKSRILKLTFSSAGTFYNIVFFIAISSLSIYIAFNNSTSLYDSASTVSSISKHIQLIVIVITSLIVLIYLIRQKLLITANNRFKIVDKKLNNCADYTFKINSRDCLIFGFNFVITACLLVIRITTYLTVKIIVSNSIAYTVASLMIVQYAAYLKMIKERLKGINAVILKLGTFKSKIYHSNELTRADIGTIKVVYLKLGEICQDIGNFYGLPILMVIFLLCAKNTFVLYNIILATLDPNNSHDRIWEDGLFTMQNIFLIMLLVSEVTEVMKQNIKVYKIINQLKDRYLMDEEMKRELVLFVNHLLHIRIKFTACDIVPLDRSLLAIITGTIATYLIIIVQFNISQLPQ</sequence>
<name>A0A8J2H3L9_COTCN</name>
<dbReference type="GO" id="GO:0007635">
    <property type="term" value="P:chemosensory behavior"/>
    <property type="evidence" value="ECO:0007669"/>
    <property type="project" value="TreeGrafter"/>
</dbReference>
<evidence type="ECO:0000313" key="10">
    <source>
        <dbReference type="Proteomes" id="UP000786811"/>
    </source>
</evidence>
<dbReference type="AlphaFoldDB" id="A0A8J2H3L9"/>
<evidence type="ECO:0000313" key="9">
    <source>
        <dbReference type="EMBL" id="CAG5075187.1"/>
    </source>
</evidence>
<dbReference type="PANTHER" id="PTHR21143">
    <property type="entry name" value="INVERTEBRATE GUSTATORY RECEPTOR"/>
    <property type="match status" value="1"/>
</dbReference>
<evidence type="ECO:0000256" key="4">
    <source>
        <dbReference type="ARBA" id="ARBA00022989"/>
    </source>
</evidence>
<proteinExistence type="inferred from homology"/>
<dbReference type="PANTHER" id="PTHR21143:SF133">
    <property type="entry name" value="GUSTATORY AND PHEROMONE RECEPTOR 32A-RELATED"/>
    <property type="match status" value="1"/>
</dbReference>
<keyword evidence="3 8" id="KW-0812">Transmembrane</keyword>
<feature type="transmembrane region" description="Helical" evidence="8">
    <location>
        <begin position="272"/>
        <end position="290"/>
    </location>
</feature>
<dbReference type="GO" id="GO:0030425">
    <property type="term" value="C:dendrite"/>
    <property type="evidence" value="ECO:0007669"/>
    <property type="project" value="TreeGrafter"/>
</dbReference>
<accession>A0A8J2H3L9</accession>
<comment type="caution">
    <text evidence="9">The sequence shown here is derived from an EMBL/GenBank/DDBJ whole genome shotgun (WGS) entry which is preliminary data.</text>
</comment>
<comment type="function">
    <text evidence="8">Gustatory receptor which mediates acceptance or avoidance behavior, depending on its substrates.</text>
</comment>
<feature type="transmembrane region" description="Helical" evidence="8">
    <location>
        <begin position="25"/>
        <end position="54"/>
    </location>
</feature>
<keyword evidence="7 8" id="KW-0807">Transducer</keyword>
<dbReference type="GO" id="GO:0043025">
    <property type="term" value="C:neuronal cell body"/>
    <property type="evidence" value="ECO:0007669"/>
    <property type="project" value="TreeGrafter"/>
</dbReference>
<keyword evidence="4 8" id="KW-1133">Transmembrane helix</keyword>
<dbReference type="OrthoDB" id="7714164at2759"/>
<keyword evidence="10" id="KW-1185">Reference proteome</keyword>
<evidence type="ECO:0000256" key="8">
    <source>
        <dbReference type="RuleBase" id="RU363108"/>
    </source>
</evidence>
<evidence type="ECO:0000256" key="5">
    <source>
        <dbReference type="ARBA" id="ARBA00023136"/>
    </source>
</evidence>
<reference evidence="9" key="1">
    <citation type="submission" date="2021-04" db="EMBL/GenBank/DDBJ databases">
        <authorList>
            <person name="Chebbi M.A.C M."/>
        </authorList>
    </citation>
    <scope>NUCLEOTIDE SEQUENCE</scope>
</reference>
<comment type="subcellular location">
    <subcellularLocation>
        <location evidence="1 8">Cell membrane</location>
        <topology evidence="1 8">Multi-pass membrane protein</topology>
    </subcellularLocation>
</comment>
<dbReference type="GO" id="GO:0008049">
    <property type="term" value="P:male courtship behavior"/>
    <property type="evidence" value="ECO:0007669"/>
    <property type="project" value="TreeGrafter"/>
</dbReference>